<organism evidence="2">
    <name type="scientific">Helicotheca tamesis</name>
    <dbReference type="NCBI Taxonomy" id="374047"/>
    <lineage>
        <taxon>Eukaryota</taxon>
        <taxon>Sar</taxon>
        <taxon>Stramenopiles</taxon>
        <taxon>Ochrophyta</taxon>
        <taxon>Bacillariophyta</taxon>
        <taxon>Mediophyceae</taxon>
        <taxon>Lithodesmiophycidae</taxon>
        <taxon>Lithodesmiales</taxon>
        <taxon>Lithodesmiaceae</taxon>
        <taxon>Helicotheca</taxon>
    </lineage>
</organism>
<dbReference type="EMBL" id="HBGV01017331">
    <property type="protein sequence ID" value="CAD9513200.1"/>
    <property type="molecule type" value="Transcribed_RNA"/>
</dbReference>
<feature type="compositionally biased region" description="Acidic residues" evidence="1">
    <location>
        <begin position="120"/>
        <end position="132"/>
    </location>
</feature>
<evidence type="ECO:0008006" key="3">
    <source>
        <dbReference type="Google" id="ProtNLM"/>
    </source>
</evidence>
<accession>A0A7S2N0T4</accession>
<proteinExistence type="predicted"/>
<sequence>MDNTTGADDRSVNTDTVSDSNAPSTSIQQLPSNSPPVESSGATTMESLSSGTATMTITETSAALPDPQEGEVLVLNLQARPSVTWDEDVVDNEGLGRKSSKRCCIFHKQRPFGESSTDSSDYDNSSDDESENDKDASNDSKKMGYGRKIARRKKGDVGKKNIPDYQRYHA</sequence>
<feature type="region of interest" description="Disordered" evidence="1">
    <location>
        <begin position="107"/>
        <end position="170"/>
    </location>
</feature>
<evidence type="ECO:0000256" key="1">
    <source>
        <dbReference type="SAM" id="MobiDB-lite"/>
    </source>
</evidence>
<dbReference type="AlphaFoldDB" id="A0A7S2N0T4"/>
<dbReference type="PANTHER" id="PTHR20835">
    <property type="entry name" value="E3 UBIQUITIN-PROTEIN LIGASE PPP1R11-RELATED"/>
    <property type="match status" value="1"/>
</dbReference>
<name>A0A7S2N0T4_9STRA</name>
<feature type="compositionally biased region" description="Polar residues" evidence="1">
    <location>
        <begin position="13"/>
        <end position="61"/>
    </location>
</feature>
<feature type="compositionally biased region" description="Basic residues" evidence="1">
    <location>
        <begin position="144"/>
        <end position="154"/>
    </location>
</feature>
<evidence type="ECO:0000313" key="2">
    <source>
        <dbReference type="EMBL" id="CAD9513200.1"/>
    </source>
</evidence>
<dbReference type="Pfam" id="PF07491">
    <property type="entry name" value="PPI_Ypi1"/>
    <property type="match status" value="1"/>
</dbReference>
<dbReference type="GO" id="GO:0008157">
    <property type="term" value="F:protein phosphatase 1 binding"/>
    <property type="evidence" value="ECO:0007669"/>
    <property type="project" value="TreeGrafter"/>
</dbReference>
<dbReference type="GO" id="GO:0004865">
    <property type="term" value="F:protein serine/threonine phosphatase inhibitor activity"/>
    <property type="evidence" value="ECO:0007669"/>
    <property type="project" value="InterPro"/>
</dbReference>
<dbReference type="InterPro" id="IPR011107">
    <property type="entry name" value="PPI_Ypi1"/>
</dbReference>
<gene>
    <name evidence="2" type="ORF">HTAM1171_LOCUS10677</name>
</gene>
<feature type="compositionally biased region" description="Basic and acidic residues" evidence="1">
    <location>
        <begin position="133"/>
        <end position="142"/>
    </location>
</feature>
<protein>
    <recommendedName>
        <fullName evidence="3">Type 1 phosphatases regulator</fullName>
    </recommendedName>
</protein>
<dbReference type="PANTHER" id="PTHR20835:SF0">
    <property type="entry name" value="E3 UBIQUITIN-PROTEIN LIGASE PPP1R11"/>
    <property type="match status" value="1"/>
</dbReference>
<reference evidence="2" key="1">
    <citation type="submission" date="2021-01" db="EMBL/GenBank/DDBJ databases">
        <authorList>
            <person name="Corre E."/>
            <person name="Pelletier E."/>
            <person name="Niang G."/>
            <person name="Scheremetjew M."/>
            <person name="Finn R."/>
            <person name="Kale V."/>
            <person name="Holt S."/>
            <person name="Cochrane G."/>
            <person name="Meng A."/>
            <person name="Brown T."/>
            <person name="Cohen L."/>
        </authorList>
    </citation>
    <scope>NUCLEOTIDE SEQUENCE</scope>
    <source>
        <strain evidence="2">CCMP826</strain>
    </source>
</reference>
<dbReference type="GO" id="GO:0005634">
    <property type="term" value="C:nucleus"/>
    <property type="evidence" value="ECO:0007669"/>
    <property type="project" value="TreeGrafter"/>
</dbReference>
<feature type="region of interest" description="Disordered" evidence="1">
    <location>
        <begin position="1"/>
        <end position="69"/>
    </location>
</feature>